<evidence type="ECO:0000313" key="1">
    <source>
        <dbReference type="EMBL" id="KAG0713943.1"/>
    </source>
</evidence>
<name>A0A8J5C008_CHIOP</name>
<reference evidence="1" key="1">
    <citation type="submission" date="2020-07" db="EMBL/GenBank/DDBJ databases">
        <title>The High-quality genome of the commercially important snow crab, Chionoecetes opilio.</title>
        <authorList>
            <person name="Jeong J.-H."/>
            <person name="Ryu S."/>
        </authorList>
    </citation>
    <scope>NUCLEOTIDE SEQUENCE</scope>
    <source>
        <strain evidence="1">MADBK_172401_WGS</strain>
        <tissue evidence="1">Digestive gland</tissue>
    </source>
</reference>
<protein>
    <submittedName>
        <fullName evidence="1">Uncharacterized protein</fullName>
    </submittedName>
</protein>
<dbReference type="EMBL" id="JACEEZ010020941">
    <property type="protein sequence ID" value="KAG0713943.1"/>
    <property type="molecule type" value="Genomic_DNA"/>
</dbReference>
<evidence type="ECO:0000313" key="2">
    <source>
        <dbReference type="Proteomes" id="UP000770661"/>
    </source>
</evidence>
<proteinExistence type="predicted"/>
<gene>
    <name evidence="1" type="ORF">GWK47_015084</name>
</gene>
<keyword evidence="2" id="KW-1185">Reference proteome</keyword>
<accession>A0A8J5C008</accession>
<sequence>MLLLDAVYFSHRENHSTLQLLANLFHELDHGAIFWLLLSGGHCPQLVDDMNAPAALMVHHVGSQDVEVGRKLDFPLRIRSIVDRLNDSIGTPGRAHPVQDFIWLVSITAEEAFLPGNRSAGAAGDSRRRGPGWAASAARSCCSSPYCLANLWGWILAMHCRCHDQSSLLEDLLWASTNSPFEAHKASILRTSSLGQHLSELQSPAQLQLANFRR</sequence>
<dbReference type="AlphaFoldDB" id="A0A8J5C008"/>
<dbReference type="Proteomes" id="UP000770661">
    <property type="component" value="Unassembled WGS sequence"/>
</dbReference>
<organism evidence="1 2">
    <name type="scientific">Chionoecetes opilio</name>
    <name type="common">Atlantic snow crab</name>
    <name type="synonym">Cancer opilio</name>
    <dbReference type="NCBI Taxonomy" id="41210"/>
    <lineage>
        <taxon>Eukaryota</taxon>
        <taxon>Metazoa</taxon>
        <taxon>Ecdysozoa</taxon>
        <taxon>Arthropoda</taxon>
        <taxon>Crustacea</taxon>
        <taxon>Multicrustacea</taxon>
        <taxon>Malacostraca</taxon>
        <taxon>Eumalacostraca</taxon>
        <taxon>Eucarida</taxon>
        <taxon>Decapoda</taxon>
        <taxon>Pleocyemata</taxon>
        <taxon>Brachyura</taxon>
        <taxon>Eubrachyura</taxon>
        <taxon>Majoidea</taxon>
        <taxon>Majidae</taxon>
        <taxon>Chionoecetes</taxon>
    </lineage>
</organism>
<comment type="caution">
    <text evidence="1">The sequence shown here is derived from an EMBL/GenBank/DDBJ whole genome shotgun (WGS) entry which is preliminary data.</text>
</comment>